<dbReference type="EMBL" id="RXIC02000021">
    <property type="protein sequence ID" value="KAB1219741.1"/>
    <property type="molecule type" value="Genomic_DNA"/>
</dbReference>
<sequence length="521" mass="58677">MNQTLSKHSSNPNPPVPYQPMLQESIHRFLAEYGKGVTDFSSFGSIFSRLLRNLPDPPLEILWFYSALTIHTAKLTMQDYPSKRVSVVRELFQLLVSYTSPCGNFKRIAILAPVIYELHCLVLDKKNSNREVEDILEGLVSYSSICCSAGLEEEDEEVAGSGFSDVLRVWMVDRVCTGDELKAFFPIVIEEVHEQIRKGCGVGYLAGVVMCEALLLRLWLKFGSGNSRVELEKDVRNCTVQTMSGFRTFWFLDIFLKMLLEPSLPFTSLLSSEDEVILQEVLYDIVMMWGNSFLEPPRGMQLTGNHLKSVILTWLFVADTVIRKKGNHVKAFSYINAFSKSCLTSQLVEWVANQTTTWGKITKPNVSTPGALLSWLLIVEEQGIRVFEYDISKLLAKAVVCNSRMDYVLPELKPEGKDLDENLLFSSSEGREEDKFDGDLEMADAYDSAFLGADGMKAAATDGTRKRKEGIKDDTELHYKFGKYQFHENSVTEKCLRIGGNDGFSGGSKADNLVPMPMWEI</sequence>
<protein>
    <submittedName>
        <fullName evidence="1">Uncharacterized protein</fullName>
    </submittedName>
</protein>
<dbReference type="OrthoDB" id="1660458at2759"/>
<dbReference type="PANTHER" id="PTHR35505:SF1">
    <property type="entry name" value="SNF2 DOMAIN PROTEIN"/>
    <property type="match status" value="1"/>
</dbReference>
<name>A0A6A1W3F3_9ROSI</name>
<reference evidence="1 2" key="1">
    <citation type="journal article" date="2019" name="Plant Biotechnol. J.">
        <title>The red bayberry genome and genetic basis of sex determination.</title>
        <authorList>
            <person name="Jia H.M."/>
            <person name="Jia H.J."/>
            <person name="Cai Q.L."/>
            <person name="Wang Y."/>
            <person name="Zhao H.B."/>
            <person name="Yang W.F."/>
            <person name="Wang G.Y."/>
            <person name="Li Y.H."/>
            <person name="Zhan D.L."/>
            <person name="Shen Y.T."/>
            <person name="Niu Q.F."/>
            <person name="Chang L."/>
            <person name="Qiu J."/>
            <person name="Zhao L."/>
            <person name="Xie H.B."/>
            <person name="Fu W.Y."/>
            <person name="Jin J."/>
            <person name="Li X.W."/>
            <person name="Jiao Y."/>
            <person name="Zhou C.C."/>
            <person name="Tu T."/>
            <person name="Chai C.Y."/>
            <person name="Gao J.L."/>
            <person name="Fan L.J."/>
            <person name="van de Weg E."/>
            <person name="Wang J.Y."/>
            <person name="Gao Z.S."/>
        </authorList>
    </citation>
    <scope>NUCLEOTIDE SEQUENCE [LARGE SCALE GENOMIC DNA]</scope>
    <source>
        <tissue evidence="1">Leaves</tissue>
    </source>
</reference>
<evidence type="ECO:0000313" key="2">
    <source>
        <dbReference type="Proteomes" id="UP000516437"/>
    </source>
</evidence>
<proteinExistence type="predicted"/>
<keyword evidence="2" id="KW-1185">Reference proteome</keyword>
<dbReference type="PANTHER" id="PTHR35505">
    <property type="entry name" value="OS01G0600300 PROTEIN"/>
    <property type="match status" value="1"/>
</dbReference>
<comment type="caution">
    <text evidence="1">The sequence shown here is derived from an EMBL/GenBank/DDBJ whole genome shotgun (WGS) entry which is preliminary data.</text>
</comment>
<accession>A0A6A1W3F3</accession>
<dbReference type="AlphaFoldDB" id="A0A6A1W3F3"/>
<dbReference type="Proteomes" id="UP000516437">
    <property type="component" value="Chromosome 3"/>
</dbReference>
<evidence type="ECO:0000313" key="1">
    <source>
        <dbReference type="EMBL" id="KAB1219741.1"/>
    </source>
</evidence>
<organism evidence="1 2">
    <name type="scientific">Morella rubra</name>
    <name type="common">Chinese bayberry</name>
    <dbReference type="NCBI Taxonomy" id="262757"/>
    <lineage>
        <taxon>Eukaryota</taxon>
        <taxon>Viridiplantae</taxon>
        <taxon>Streptophyta</taxon>
        <taxon>Embryophyta</taxon>
        <taxon>Tracheophyta</taxon>
        <taxon>Spermatophyta</taxon>
        <taxon>Magnoliopsida</taxon>
        <taxon>eudicotyledons</taxon>
        <taxon>Gunneridae</taxon>
        <taxon>Pentapetalae</taxon>
        <taxon>rosids</taxon>
        <taxon>fabids</taxon>
        <taxon>Fagales</taxon>
        <taxon>Myricaceae</taxon>
        <taxon>Morella</taxon>
    </lineage>
</organism>
<gene>
    <name evidence="1" type="ORF">CJ030_MR3G005750</name>
</gene>